<name>A0A553JZ68_9ACTN</name>
<dbReference type="SUPFAM" id="SSF50129">
    <property type="entry name" value="GroES-like"/>
    <property type="match status" value="1"/>
</dbReference>
<dbReference type="Gene3D" id="3.90.180.10">
    <property type="entry name" value="Medium-chain alcohol dehydrogenases, catalytic domain"/>
    <property type="match status" value="1"/>
</dbReference>
<dbReference type="SUPFAM" id="SSF51735">
    <property type="entry name" value="NAD(P)-binding Rossmann-fold domains"/>
    <property type="match status" value="1"/>
</dbReference>
<organism evidence="3 4">
    <name type="scientific">Tessaracoccus rhinocerotis</name>
    <dbReference type="NCBI Taxonomy" id="1689449"/>
    <lineage>
        <taxon>Bacteria</taxon>
        <taxon>Bacillati</taxon>
        <taxon>Actinomycetota</taxon>
        <taxon>Actinomycetes</taxon>
        <taxon>Propionibacteriales</taxon>
        <taxon>Propionibacteriaceae</taxon>
        <taxon>Tessaracoccus</taxon>
    </lineage>
</organism>
<dbReference type="PANTHER" id="PTHR44154">
    <property type="entry name" value="QUINONE OXIDOREDUCTASE"/>
    <property type="match status" value="1"/>
</dbReference>
<feature type="domain" description="Enoyl reductase (ER)" evidence="2">
    <location>
        <begin position="11"/>
        <end position="299"/>
    </location>
</feature>
<dbReference type="GO" id="GO:0016491">
    <property type="term" value="F:oxidoreductase activity"/>
    <property type="evidence" value="ECO:0007669"/>
    <property type="project" value="InterPro"/>
</dbReference>
<accession>A0A553JZ68</accession>
<dbReference type="Proteomes" id="UP000317638">
    <property type="component" value="Unassembled WGS sequence"/>
</dbReference>
<dbReference type="EMBL" id="VKKG01000004">
    <property type="protein sequence ID" value="TRY17734.1"/>
    <property type="molecule type" value="Genomic_DNA"/>
</dbReference>
<evidence type="ECO:0000313" key="4">
    <source>
        <dbReference type="Proteomes" id="UP000317638"/>
    </source>
</evidence>
<dbReference type="CDD" id="cd05289">
    <property type="entry name" value="MDR_like_2"/>
    <property type="match status" value="1"/>
</dbReference>
<evidence type="ECO:0000313" key="3">
    <source>
        <dbReference type="EMBL" id="TRY17734.1"/>
    </source>
</evidence>
<dbReference type="SMART" id="SM00829">
    <property type="entry name" value="PKS_ER"/>
    <property type="match status" value="1"/>
</dbReference>
<reference evidence="3 4" key="1">
    <citation type="submission" date="2019-07" db="EMBL/GenBank/DDBJ databases">
        <authorList>
            <person name="Zhou L.-Y."/>
        </authorList>
    </citation>
    <scope>NUCLEOTIDE SEQUENCE [LARGE SCALE GENOMIC DNA]</scope>
    <source>
        <strain evidence="3 4">YIM 101269</strain>
    </source>
</reference>
<evidence type="ECO:0000256" key="1">
    <source>
        <dbReference type="ARBA" id="ARBA00022857"/>
    </source>
</evidence>
<dbReference type="PANTHER" id="PTHR44154:SF1">
    <property type="entry name" value="QUINONE OXIDOREDUCTASE"/>
    <property type="match status" value="1"/>
</dbReference>
<dbReference type="OrthoDB" id="9801186at2"/>
<protein>
    <submittedName>
        <fullName evidence="3">NADP-dependent oxidoreductase</fullName>
    </submittedName>
</protein>
<dbReference type="Gene3D" id="3.40.50.720">
    <property type="entry name" value="NAD(P)-binding Rossmann-like Domain"/>
    <property type="match status" value="1"/>
</dbReference>
<dbReference type="AlphaFoldDB" id="A0A553JZ68"/>
<dbReference type="InterPro" id="IPR051603">
    <property type="entry name" value="Zinc-ADH_QOR/CCCR"/>
</dbReference>
<dbReference type="InterPro" id="IPR011032">
    <property type="entry name" value="GroES-like_sf"/>
</dbReference>
<keyword evidence="4" id="KW-1185">Reference proteome</keyword>
<dbReference type="InterPro" id="IPR020843">
    <property type="entry name" value="ER"/>
</dbReference>
<dbReference type="Pfam" id="PF08240">
    <property type="entry name" value="ADH_N"/>
    <property type="match status" value="1"/>
</dbReference>
<dbReference type="InterPro" id="IPR036291">
    <property type="entry name" value="NAD(P)-bd_dom_sf"/>
</dbReference>
<dbReference type="RefSeq" id="WP_143938474.1">
    <property type="nucleotide sequence ID" value="NZ_VKKG01000004.1"/>
</dbReference>
<dbReference type="InterPro" id="IPR013154">
    <property type="entry name" value="ADH-like_N"/>
</dbReference>
<sequence>MTKVYTFNDFGGPERQELIDAEIVDPGPGELAIEVRAAGVNPVDWKIRQGLLGKHGPLPMPMGREASGVVTAVGQGVTGFAVGDEVLGLVAPGHGAFAERTVLAADQTVAKPQEISFDDAATLPVAGATAYDLTHQVELKEGQTMVVVGAGGGIGRMAAQIGKVHKFDVVGVASAGKRELVESLGVKFVESGDGVAERLRQLLPDGADLVVDLAGGEALRAAAPIAKEPALVITAADVDTAREVGARVVERTSEGLAKITGVVQYGVVDPTVTARYPLAEAGAAIAEVEGGHAAGKVVVIP</sequence>
<gene>
    <name evidence="3" type="ORF">FOJ82_10670</name>
</gene>
<proteinExistence type="predicted"/>
<keyword evidence="1" id="KW-0521">NADP</keyword>
<evidence type="ECO:0000259" key="2">
    <source>
        <dbReference type="SMART" id="SM00829"/>
    </source>
</evidence>
<dbReference type="Pfam" id="PF13602">
    <property type="entry name" value="ADH_zinc_N_2"/>
    <property type="match status" value="1"/>
</dbReference>
<comment type="caution">
    <text evidence="3">The sequence shown here is derived from an EMBL/GenBank/DDBJ whole genome shotgun (WGS) entry which is preliminary data.</text>
</comment>